<evidence type="ECO:0000256" key="5">
    <source>
        <dbReference type="ARBA" id="ARBA00029447"/>
    </source>
</evidence>
<dbReference type="SUPFAM" id="SSF58104">
    <property type="entry name" value="Methyl-accepting chemotaxis protein (MCP) signaling domain"/>
    <property type="match status" value="1"/>
</dbReference>
<reference evidence="11" key="1">
    <citation type="submission" date="2020-03" db="EMBL/GenBank/DDBJ databases">
        <title>Draft sequencing of Paenibacilllus sp. S3N08.</title>
        <authorList>
            <person name="Kim D.-U."/>
        </authorList>
    </citation>
    <scope>NUCLEOTIDE SEQUENCE</scope>
    <source>
        <strain evidence="11">S3N08</strain>
    </source>
</reference>
<keyword evidence="4 6" id="KW-0807">Transducer</keyword>
<dbReference type="InterPro" id="IPR003660">
    <property type="entry name" value="HAMP_dom"/>
</dbReference>
<evidence type="ECO:0000313" key="12">
    <source>
        <dbReference type="Proteomes" id="UP001165962"/>
    </source>
</evidence>
<name>A0ABX0JA15_9BACL</name>
<feature type="domain" description="Methyl-accepting transducer" evidence="9">
    <location>
        <begin position="416"/>
        <end position="652"/>
    </location>
</feature>
<dbReference type="EMBL" id="JAAOIW010000007">
    <property type="protein sequence ID" value="NHN32230.1"/>
    <property type="molecule type" value="Genomic_DNA"/>
</dbReference>
<comment type="subcellular location">
    <subcellularLocation>
        <location evidence="1">Cell membrane</location>
    </subcellularLocation>
</comment>
<keyword evidence="8" id="KW-0812">Transmembrane</keyword>
<feature type="transmembrane region" description="Helical" evidence="8">
    <location>
        <begin position="21"/>
        <end position="40"/>
    </location>
</feature>
<feature type="coiled-coil region" evidence="7">
    <location>
        <begin position="659"/>
        <end position="703"/>
    </location>
</feature>
<evidence type="ECO:0000256" key="6">
    <source>
        <dbReference type="PROSITE-ProRule" id="PRU00284"/>
    </source>
</evidence>
<dbReference type="Pfam" id="PF00015">
    <property type="entry name" value="MCPsignal"/>
    <property type="match status" value="1"/>
</dbReference>
<accession>A0ABX0JA15</accession>
<evidence type="ECO:0000259" key="9">
    <source>
        <dbReference type="PROSITE" id="PS50111"/>
    </source>
</evidence>
<dbReference type="PROSITE" id="PS50885">
    <property type="entry name" value="HAMP"/>
    <property type="match status" value="1"/>
</dbReference>
<comment type="caution">
    <text evidence="11">The sequence shown here is derived from an EMBL/GenBank/DDBJ whole genome shotgun (WGS) entry which is preliminary data.</text>
</comment>
<evidence type="ECO:0000313" key="11">
    <source>
        <dbReference type="EMBL" id="NHN32230.1"/>
    </source>
</evidence>
<keyword evidence="2" id="KW-1003">Cell membrane</keyword>
<sequence>MLDKMLSPFTSIISRLKYGQKFMLISVLFMIPVVILLYIWTSTQQVEIKLIKSEQVGVEQVSEMMPFMLQVQQHRGLVNGYLNGNREAKAQIEAKQQELTQSIEQVETNFQKKSLPQSYEKWVSAKREWDVIHSAYESLKASDSFDRHSNLVKQVEELIVSGADESGLSLDSEINSYYMMKLIVQELPALIESSAIIRGRGNGVLASRTLTDEIKTQLLLESSKSKAALANLNKSLAKIAEFNSSINGELLKKVEQAAQNIQNYLGLLDQEILNKQGMSMNPDTFFAEGTAAIATAAEVFQLATTELDHTLQERINDSTATRNITLLITAAVLILVAIFYVAFYKSVMETVSALKQRAEAMAKGDFSQDIVLNTKDELQLVGIAFNEMQRSMNRVLSNNQKIAAATFQSSWQLTEISHESTMAMQQVAGSVQGVSEGTTAQKRTTAETATTMNEMSIGVLRIAEAASEVAIVAMRANEHAELGNQQLVETVNQMANIKKTQVESSQIVAKLDEHSARISQIIKAIMDVAKQTKLLALNANIEAAREGEHGRGFGVVAREVGKLAEETSRSGESISDLLNVIRSLVGDTVSAMDSMQTETNVGMESIERSKVAIKGILSDIKLVSEQIQEVSATSEEMSAEMEEITASIAEISDISHKTSNEAETMAAAAEEQLASMEQIQSSAEELKDMSQQLQDDLSKFVLQDLTV</sequence>
<evidence type="ECO:0000256" key="3">
    <source>
        <dbReference type="ARBA" id="ARBA00023136"/>
    </source>
</evidence>
<keyword evidence="8" id="KW-1133">Transmembrane helix</keyword>
<keyword evidence="7" id="KW-0175">Coiled coil</keyword>
<evidence type="ECO:0000256" key="4">
    <source>
        <dbReference type="ARBA" id="ARBA00023224"/>
    </source>
</evidence>
<dbReference type="SMART" id="SM00304">
    <property type="entry name" value="HAMP"/>
    <property type="match status" value="1"/>
</dbReference>
<feature type="domain" description="HAMP" evidence="10">
    <location>
        <begin position="345"/>
        <end position="397"/>
    </location>
</feature>
<evidence type="ECO:0000256" key="7">
    <source>
        <dbReference type="SAM" id="Coils"/>
    </source>
</evidence>
<comment type="similarity">
    <text evidence="5">Belongs to the methyl-accepting chemotaxis (MCP) protein family.</text>
</comment>
<dbReference type="SMART" id="SM00283">
    <property type="entry name" value="MA"/>
    <property type="match status" value="1"/>
</dbReference>
<dbReference type="Gene3D" id="1.10.287.950">
    <property type="entry name" value="Methyl-accepting chemotaxis protein"/>
    <property type="match status" value="1"/>
</dbReference>
<dbReference type="PANTHER" id="PTHR32089">
    <property type="entry name" value="METHYL-ACCEPTING CHEMOTAXIS PROTEIN MCPB"/>
    <property type="match status" value="1"/>
</dbReference>
<keyword evidence="12" id="KW-1185">Reference proteome</keyword>
<dbReference type="RefSeq" id="WP_166152495.1">
    <property type="nucleotide sequence ID" value="NZ_JAAOIW010000007.1"/>
</dbReference>
<organism evidence="11 12">
    <name type="scientific">Paenibacillus agricola</name>
    <dbReference type="NCBI Taxonomy" id="2716264"/>
    <lineage>
        <taxon>Bacteria</taxon>
        <taxon>Bacillati</taxon>
        <taxon>Bacillota</taxon>
        <taxon>Bacilli</taxon>
        <taxon>Bacillales</taxon>
        <taxon>Paenibacillaceae</taxon>
        <taxon>Paenibacillus</taxon>
    </lineage>
</organism>
<evidence type="ECO:0000256" key="2">
    <source>
        <dbReference type="ARBA" id="ARBA00022475"/>
    </source>
</evidence>
<feature type="transmembrane region" description="Helical" evidence="8">
    <location>
        <begin position="324"/>
        <end position="343"/>
    </location>
</feature>
<keyword evidence="3 8" id="KW-0472">Membrane</keyword>
<dbReference type="Proteomes" id="UP001165962">
    <property type="component" value="Unassembled WGS sequence"/>
</dbReference>
<evidence type="ECO:0000256" key="1">
    <source>
        <dbReference type="ARBA" id="ARBA00004236"/>
    </source>
</evidence>
<dbReference type="Gene3D" id="6.10.340.10">
    <property type="match status" value="1"/>
</dbReference>
<dbReference type="Pfam" id="PF00672">
    <property type="entry name" value="HAMP"/>
    <property type="match status" value="1"/>
</dbReference>
<protein>
    <submittedName>
        <fullName evidence="11">HAMP domain-containing protein</fullName>
    </submittedName>
</protein>
<dbReference type="InterPro" id="IPR004089">
    <property type="entry name" value="MCPsignal_dom"/>
</dbReference>
<dbReference type="CDD" id="cd06225">
    <property type="entry name" value="HAMP"/>
    <property type="match status" value="1"/>
</dbReference>
<proteinExistence type="inferred from homology"/>
<evidence type="ECO:0000256" key="8">
    <source>
        <dbReference type="SAM" id="Phobius"/>
    </source>
</evidence>
<evidence type="ECO:0000259" key="10">
    <source>
        <dbReference type="PROSITE" id="PS50885"/>
    </source>
</evidence>
<gene>
    <name evidence="11" type="ORF">G9U52_20525</name>
</gene>
<dbReference type="PROSITE" id="PS50111">
    <property type="entry name" value="CHEMOTAXIS_TRANSDUC_2"/>
    <property type="match status" value="1"/>
</dbReference>
<dbReference type="PANTHER" id="PTHR32089:SF112">
    <property type="entry name" value="LYSOZYME-LIKE PROTEIN-RELATED"/>
    <property type="match status" value="1"/>
</dbReference>